<feature type="domain" description="Glycoside hydrolase family 5" evidence="5">
    <location>
        <begin position="39"/>
        <end position="287"/>
    </location>
</feature>
<organism evidence="6 7">
    <name type="scientific">Sorangium cellulosum</name>
    <name type="common">Polyangium cellulosum</name>
    <dbReference type="NCBI Taxonomy" id="56"/>
    <lineage>
        <taxon>Bacteria</taxon>
        <taxon>Pseudomonadati</taxon>
        <taxon>Myxococcota</taxon>
        <taxon>Polyangia</taxon>
        <taxon>Polyangiales</taxon>
        <taxon>Polyangiaceae</taxon>
        <taxon>Sorangium</taxon>
    </lineage>
</organism>
<feature type="region of interest" description="Disordered" evidence="4">
    <location>
        <begin position="1"/>
        <end position="26"/>
    </location>
</feature>
<feature type="non-terminal residue" evidence="6">
    <location>
        <position position="1"/>
    </location>
</feature>
<dbReference type="InterPro" id="IPR018087">
    <property type="entry name" value="Glyco_hydro_5_CS"/>
</dbReference>
<dbReference type="GO" id="GO:0000272">
    <property type="term" value="P:polysaccharide catabolic process"/>
    <property type="evidence" value="ECO:0007669"/>
    <property type="project" value="InterPro"/>
</dbReference>
<dbReference type="Pfam" id="PF00150">
    <property type="entry name" value="Cellulase"/>
    <property type="match status" value="1"/>
</dbReference>
<evidence type="ECO:0000256" key="2">
    <source>
        <dbReference type="ARBA" id="ARBA00023295"/>
    </source>
</evidence>
<name>A0A150RU09_SORCE</name>
<dbReference type="EMBL" id="JEMB01002073">
    <property type="protein sequence ID" value="KYF83661.1"/>
    <property type="molecule type" value="Genomic_DNA"/>
</dbReference>
<dbReference type="InterPro" id="IPR017853">
    <property type="entry name" value="GH"/>
</dbReference>
<dbReference type="SUPFAM" id="SSF51445">
    <property type="entry name" value="(Trans)glycosidases"/>
    <property type="match status" value="1"/>
</dbReference>
<comment type="caution">
    <text evidence="6">The sequence shown here is derived from an EMBL/GenBank/DDBJ whole genome shotgun (WGS) entry which is preliminary data.</text>
</comment>
<reference evidence="6 7" key="1">
    <citation type="submission" date="2014-02" db="EMBL/GenBank/DDBJ databases">
        <title>The small core and large imbalanced accessory genome model reveals a collaborative survival strategy of Sorangium cellulosum strains in nature.</title>
        <authorList>
            <person name="Han K."/>
            <person name="Peng R."/>
            <person name="Blom J."/>
            <person name="Li Y.-Z."/>
        </authorList>
    </citation>
    <scope>NUCLEOTIDE SEQUENCE [LARGE SCALE GENOMIC DNA]</scope>
    <source>
        <strain evidence="6 7">So0011-07</strain>
    </source>
</reference>
<keyword evidence="2 3" id="KW-0326">Glycosidase</keyword>
<dbReference type="PANTHER" id="PTHR34142">
    <property type="entry name" value="ENDO-BETA-1,4-GLUCANASE A"/>
    <property type="match status" value="1"/>
</dbReference>
<keyword evidence="1 3" id="KW-0378">Hydrolase</keyword>
<dbReference type="InterPro" id="IPR001547">
    <property type="entry name" value="Glyco_hydro_5"/>
</dbReference>
<accession>A0A150RU09</accession>
<protein>
    <submittedName>
        <fullName evidence="6">Glycoside hydrolase</fullName>
    </submittedName>
</protein>
<evidence type="ECO:0000256" key="3">
    <source>
        <dbReference type="RuleBase" id="RU361153"/>
    </source>
</evidence>
<feature type="compositionally biased region" description="Low complexity" evidence="4">
    <location>
        <begin position="1"/>
        <end position="25"/>
    </location>
</feature>
<dbReference type="Proteomes" id="UP000075635">
    <property type="component" value="Unassembled WGS sequence"/>
</dbReference>
<proteinExistence type="inferred from homology"/>
<evidence type="ECO:0000313" key="7">
    <source>
        <dbReference type="Proteomes" id="UP000075635"/>
    </source>
</evidence>
<dbReference type="GO" id="GO:0004553">
    <property type="term" value="F:hydrolase activity, hydrolyzing O-glycosyl compounds"/>
    <property type="evidence" value="ECO:0007669"/>
    <property type="project" value="InterPro"/>
</dbReference>
<dbReference type="AlphaFoldDB" id="A0A150RU09"/>
<evidence type="ECO:0000259" key="5">
    <source>
        <dbReference type="Pfam" id="PF00150"/>
    </source>
</evidence>
<evidence type="ECO:0000256" key="1">
    <source>
        <dbReference type="ARBA" id="ARBA00022801"/>
    </source>
</evidence>
<evidence type="ECO:0000313" key="6">
    <source>
        <dbReference type="EMBL" id="KYF83661.1"/>
    </source>
</evidence>
<comment type="similarity">
    <text evidence="3">Belongs to the glycosyl hydrolase 5 (cellulase A) family.</text>
</comment>
<dbReference type="Gene3D" id="3.20.20.80">
    <property type="entry name" value="Glycosidases"/>
    <property type="match status" value="1"/>
</dbReference>
<dbReference type="PROSITE" id="PS00659">
    <property type="entry name" value="GLYCOSYL_HYDROL_F5"/>
    <property type="match status" value="1"/>
</dbReference>
<gene>
    <name evidence="6" type="ORF">BE17_41365</name>
</gene>
<sequence>AATTTTTTVSSTTSTGTGPVTGTPVEQHGRLTVMGNRVVDEYGAELQLKGMSMFWSVWEGEKFYNASAVNTLVDGWDVSIVRAAMTVSAGAGLGYLRNPDAEKRKVKAIVDAAIARGIYVIIDWHDHDAILNDHKEAAKRFFREMATEYRDEPGVIFEVYNEPDNETWPQVKAYAEEVIGEIRGAGSDNLVIVGTPTWSQDVDIAAGNPITRYENIAYTLHFYAATHKGALRTKATNAMAAGLPLFVTEWGTCSASGDGSLDLGEAQTWLNFLSTNKISWLNWSIVDKAESCAALRPGASAGGPWADGQLTDSGRWVKGKIAAP</sequence>
<dbReference type="PANTHER" id="PTHR34142:SF1">
    <property type="entry name" value="GLYCOSIDE HYDROLASE FAMILY 5 DOMAIN-CONTAINING PROTEIN"/>
    <property type="match status" value="1"/>
</dbReference>
<evidence type="ECO:0000256" key="4">
    <source>
        <dbReference type="SAM" id="MobiDB-lite"/>
    </source>
</evidence>